<sequence>MVLERLIACTSAAHMQLFSGKVKLGSPAVTNGGGHMGLGWLKNFLSRCSSCTIDFVAIHWYNGGDAGAFKDYVVQAHEDGGYRPVWITEFQGPSSEEEEIAFLGEVSPWLDSQDYVHRYAYFMASEGSLISGHVLSRVGETFTSFV</sequence>
<dbReference type="InterPro" id="IPR017853">
    <property type="entry name" value="GH"/>
</dbReference>
<organism evidence="2 3">
    <name type="scientific">Phialocephala subalpina</name>
    <dbReference type="NCBI Taxonomy" id="576137"/>
    <lineage>
        <taxon>Eukaryota</taxon>
        <taxon>Fungi</taxon>
        <taxon>Dikarya</taxon>
        <taxon>Ascomycota</taxon>
        <taxon>Pezizomycotina</taxon>
        <taxon>Leotiomycetes</taxon>
        <taxon>Helotiales</taxon>
        <taxon>Mollisiaceae</taxon>
        <taxon>Phialocephala</taxon>
        <taxon>Phialocephala fortinii species complex</taxon>
    </lineage>
</organism>
<dbReference type="PANTHER" id="PTHR34154:SF10">
    <property type="entry name" value="ASL1-LIKE GLYCOSYL HYDROLASE CATALYTIC DOMAIN-CONTAINING PROTEIN"/>
    <property type="match status" value="1"/>
</dbReference>
<dbReference type="InterPro" id="IPR053183">
    <property type="entry name" value="ASL1"/>
</dbReference>
<accession>A0A1L7WH34</accession>
<evidence type="ECO:0000313" key="2">
    <source>
        <dbReference type="EMBL" id="CZR52086.1"/>
    </source>
</evidence>
<protein>
    <recommendedName>
        <fullName evidence="1">Asl1-like glycosyl hydrolase catalytic domain-containing protein</fullName>
    </recommendedName>
</protein>
<dbReference type="Proteomes" id="UP000184330">
    <property type="component" value="Unassembled WGS sequence"/>
</dbReference>
<dbReference type="EMBL" id="FJOG01000002">
    <property type="protein sequence ID" value="CZR52086.1"/>
    <property type="molecule type" value="Genomic_DNA"/>
</dbReference>
<feature type="domain" description="Asl1-like glycosyl hydrolase catalytic" evidence="1">
    <location>
        <begin position="16"/>
        <end position="139"/>
    </location>
</feature>
<gene>
    <name evidence="2" type="ORF">PAC_01963</name>
</gene>
<dbReference type="SUPFAM" id="SSF51445">
    <property type="entry name" value="(Trans)glycosidases"/>
    <property type="match status" value="1"/>
</dbReference>
<evidence type="ECO:0000259" key="1">
    <source>
        <dbReference type="Pfam" id="PF11790"/>
    </source>
</evidence>
<proteinExistence type="predicted"/>
<dbReference type="STRING" id="576137.A0A1L7WH34"/>
<reference evidence="2 3" key="1">
    <citation type="submission" date="2016-03" db="EMBL/GenBank/DDBJ databases">
        <authorList>
            <person name="Ploux O."/>
        </authorList>
    </citation>
    <scope>NUCLEOTIDE SEQUENCE [LARGE SCALE GENOMIC DNA]</scope>
    <source>
        <strain evidence="2 3">UAMH 11012</strain>
    </source>
</reference>
<keyword evidence="3" id="KW-1185">Reference proteome</keyword>
<dbReference type="GO" id="GO:0009277">
    <property type="term" value="C:fungal-type cell wall"/>
    <property type="evidence" value="ECO:0007669"/>
    <property type="project" value="TreeGrafter"/>
</dbReference>
<dbReference type="AlphaFoldDB" id="A0A1L7WH34"/>
<dbReference type="Gene3D" id="3.20.20.80">
    <property type="entry name" value="Glycosidases"/>
    <property type="match status" value="1"/>
</dbReference>
<dbReference type="OrthoDB" id="43654at2759"/>
<dbReference type="GO" id="GO:0071966">
    <property type="term" value="P:fungal-type cell wall polysaccharide metabolic process"/>
    <property type="evidence" value="ECO:0007669"/>
    <property type="project" value="TreeGrafter"/>
</dbReference>
<dbReference type="InterPro" id="IPR024655">
    <property type="entry name" value="Asl1_glyco_hydro_catalytic"/>
</dbReference>
<dbReference type="Pfam" id="PF11790">
    <property type="entry name" value="Glyco_hydro_cc"/>
    <property type="match status" value="1"/>
</dbReference>
<dbReference type="PANTHER" id="PTHR34154">
    <property type="entry name" value="ALKALI-SENSITIVE LINKAGE PROTEIN 1"/>
    <property type="match status" value="1"/>
</dbReference>
<name>A0A1L7WH34_9HELO</name>
<evidence type="ECO:0000313" key="3">
    <source>
        <dbReference type="Proteomes" id="UP000184330"/>
    </source>
</evidence>